<dbReference type="Proteomes" id="UP000184188">
    <property type="component" value="Unassembled WGS sequence"/>
</dbReference>
<sequence length="182" mass="19987">MCGVVDTEEVRSTYRTCDFVLFASTHPKLEGVNLNFTRRQQRQTSITLSSHPSPATAYGVLCTPYSYYGVTCTAESQTARKLPHRLHAQYPNRSIQSFPTCVQHDLTFCQSKRGPTHSGGFAEIRSICWPAAEHRFSAAGGSRRRPSCISSFRAAMLAIGFISANLLTITLMRGGEAVLGGH</sequence>
<proteinExistence type="predicted"/>
<gene>
    <name evidence="2" type="ORF">ASPZODRAFT_318390</name>
</gene>
<dbReference type="EMBL" id="KV878336">
    <property type="protein sequence ID" value="OJJ51095.1"/>
    <property type="molecule type" value="Genomic_DNA"/>
</dbReference>
<keyword evidence="1" id="KW-1133">Transmembrane helix</keyword>
<protein>
    <submittedName>
        <fullName evidence="2">Uncharacterized protein</fullName>
    </submittedName>
</protein>
<organism evidence="2 3">
    <name type="scientific">Penicilliopsis zonata CBS 506.65</name>
    <dbReference type="NCBI Taxonomy" id="1073090"/>
    <lineage>
        <taxon>Eukaryota</taxon>
        <taxon>Fungi</taxon>
        <taxon>Dikarya</taxon>
        <taxon>Ascomycota</taxon>
        <taxon>Pezizomycotina</taxon>
        <taxon>Eurotiomycetes</taxon>
        <taxon>Eurotiomycetidae</taxon>
        <taxon>Eurotiales</taxon>
        <taxon>Aspergillaceae</taxon>
        <taxon>Penicilliopsis</taxon>
    </lineage>
</organism>
<reference evidence="3" key="1">
    <citation type="journal article" date="2017" name="Genome Biol.">
        <title>Comparative genomics reveals high biological diversity and specific adaptations in the industrially and medically important fungal genus Aspergillus.</title>
        <authorList>
            <person name="de Vries R.P."/>
            <person name="Riley R."/>
            <person name="Wiebenga A."/>
            <person name="Aguilar-Osorio G."/>
            <person name="Amillis S."/>
            <person name="Uchima C.A."/>
            <person name="Anderluh G."/>
            <person name="Asadollahi M."/>
            <person name="Askin M."/>
            <person name="Barry K."/>
            <person name="Battaglia E."/>
            <person name="Bayram O."/>
            <person name="Benocci T."/>
            <person name="Braus-Stromeyer S.A."/>
            <person name="Caldana C."/>
            <person name="Canovas D."/>
            <person name="Cerqueira G.C."/>
            <person name="Chen F."/>
            <person name="Chen W."/>
            <person name="Choi C."/>
            <person name="Clum A."/>
            <person name="Dos Santos R.A."/>
            <person name="Damasio A.R."/>
            <person name="Diallinas G."/>
            <person name="Emri T."/>
            <person name="Fekete E."/>
            <person name="Flipphi M."/>
            <person name="Freyberg S."/>
            <person name="Gallo A."/>
            <person name="Gournas C."/>
            <person name="Habgood R."/>
            <person name="Hainaut M."/>
            <person name="Harispe M.L."/>
            <person name="Henrissat B."/>
            <person name="Hilden K.S."/>
            <person name="Hope R."/>
            <person name="Hossain A."/>
            <person name="Karabika E."/>
            <person name="Karaffa L."/>
            <person name="Karanyi Z."/>
            <person name="Krasevec N."/>
            <person name="Kuo A."/>
            <person name="Kusch H."/>
            <person name="LaButti K."/>
            <person name="Lagendijk E.L."/>
            <person name="Lapidus A."/>
            <person name="Levasseur A."/>
            <person name="Lindquist E."/>
            <person name="Lipzen A."/>
            <person name="Logrieco A.F."/>
            <person name="MacCabe A."/>
            <person name="Maekelae M.R."/>
            <person name="Malavazi I."/>
            <person name="Melin P."/>
            <person name="Meyer V."/>
            <person name="Mielnichuk N."/>
            <person name="Miskei M."/>
            <person name="Molnar A.P."/>
            <person name="Mule G."/>
            <person name="Ngan C.Y."/>
            <person name="Orejas M."/>
            <person name="Orosz E."/>
            <person name="Ouedraogo J.P."/>
            <person name="Overkamp K.M."/>
            <person name="Park H.-S."/>
            <person name="Perrone G."/>
            <person name="Piumi F."/>
            <person name="Punt P.J."/>
            <person name="Ram A.F."/>
            <person name="Ramon A."/>
            <person name="Rauscher S."/>
            <person name="Record E."/>
            <person name="Riano-Pachon D.M."/>
            <person name="Robert V."/>
            <person name="Roehrig J."/>
            <person name="Ruller R."/>
            <person name="Salamov A."/>
            <person name="Salih N.S."/>
            <person name="Samson R.A."/>
            <person name="Sandor E."/>
            <person name="Sanguinetti M."/>
            <person name="Schuetze T."/>
            <person name="Sepcic K."/>
            <person name="Shelest E."/>
            <person name="Sherlock G."/>
            <person name="Sophianopoulou V."/>
            <person name="Squina F.M."/>
            <person name="Sun H."/>
            <person name="Susca A."/>
            <person name="Todd R.B."/>
            <person name="Tsang A."/>
            <person name="Unkles S.E."/>
            <person name="van de Wiele N."/>
            <person name="van Rossen-Uffink D."/>
            <person name="Oliveira J.V."/>
            <person name="Vesth T.C."/>
            <person name="Visser J."/>
            <person name="Yu J.-H."/>
            <person name="Zhou M."/>
            <person name="Andersen M.R."/>
            <person name="Archer D.B."/>
            <person name="Baker S.E."/>
            <person name="Benoit I."/>
            <person name="Brakhage A.A."/>
            <person name="Braus G.H."/>
            <person name="Fischer R."/>
            <person name="Frisvad J.C."/>
            <person name="Goldman G.H."/>
            <person name="Houbraken J."/>
            <person name="Oakley B."/>
            <person name="Pocsi I."/>
            <person name="Scazzocchio C."/>
            <person name="Seiboth B."/>
            <person name="vanKuyk P.A."/>
            <person name="Wortman J."/>
            <person name="Dyer P.S."/>
            <person name="Grigoriev I.V."/>
        </authorList>
    </citation>
    <scope>NUCLEOTIDE SEQUENCE [LARGE SCALE GENOMIC DNA]</scope>
    <source>
        <strain evidence="3">CBS 506.65</strain>
    </source>
</reference>
<feature type="transmembrane region" description="Helical" evidence="1">
    <location>
        <begin position="152"/>
        <end position="172"/>
    </location>
</feature>
<keyword evidence="1" id="KW-0472">Membrane</keyword>
<dbReference type="VEuPathDB" id="FungiDB:ASPZODRAFT_318390"/>
<name>A0A1L9SV52_9EURO</name>
<dbReference type="GeneID" id="34614687"/>
<dbReference type="AlphaFoldDB" id="A0A1L9SV52"/>
<evidence type="ECO:0000313" key="3">
    <source>
        <dbReference type="Proteomes" id="UP000184188"/>
    </source>
</evidence>
<keyword evidence="1" id="KW-0812">Transmembrane</keyword>
<keyword evidence="3" id="KW-1185">Reference proteome</keyword>
<accession>A0A1L9SV52</accession>
<dbReference type="RefSeq" id="XP_022585605.1">
    <property type="nucleotide sequence ID" value="XM_022728223.1"/>
</dbReference>
<evidence type="ECO:0000256" key="1">
    <source>
        <dbReference type="SAM" id="Phobius"/>
    </source>
</evidence>
<evidence type="ECO:0000313" key="2">
    <source>
        <dbReference type="EMBL" id="OJJ51095.1"/>
    </source>
</evidence>